<protein>
    <recommendedName>
        <fullName evidence="2 15">ATP-dependent DNA helicase RecG</fullName>
        <ecNumber evidence="13 15">5.6.2.4</ecNumber>
    </recommendedName>
</protein>
<evidence type="ECO:0000259" key="16">
    <source>
        <dbReference type="PROSITE" id="PS51192"/>
    </source>
</evidence>
<evidence type="ECO:0000313" key="18">
    <source>
        <dbReference type="EMBL" id="AEG59975.1"/>
    </source>
</evidence>
<dbReference type="GO" id="GO:0006310">
    <property type="term" value="P:DNA recombination"/>
    <property type="evidence" value="ECO:0007669"/>
    <property type="project" value="UniProtKB-UniRule"/>
</dbReference>
<dbReference type="CDD" id="cd17992">
    <property type="entry name" value="DEXHc_RecG"/>
    <property type="match status" value="1"/>
</dbReference>
<comment type="catalytic activity">
    <reaction evidence="14 15">
        <text>ATP + H2O = ADP + phosphate + H(+)</text>
        <dbReference type="Rhea" id="RHEA:13065"/>
        <dbReference type="ChEBI" id="CHEBI:15377"/>
        <dbReference type="ChEBI" id="CHEBI:15378"/>
        <dbReference type="ChEBI" id="CHEBI:30616"/>
        <dbReference type="ChEBI" id="CHEBI:43474"/>
        <dbReference type="ChEBI" id="CHEBI:456216"/>
        <dbReference type="EC" id="5.6.2.4"/>
    </reaction>
</comment>
<dbReference type="Pfam" id="PF00271">
    <property type="entry name" value="Helicase_C"/>
    <property type="match status" value="1"/>
</dbReference>
<evidence type="ECO:0000256" key="8">
    <source>
        <dbReference type="ARBA" id="ARBA00023125"/>
    </source>
</evidence>
<dbReference type="InterPro" id="IPR033454">
    <property type="entry name" value="RecG_wedge"/>
</dbReference>
<keyword evidence="7 15" id="KW-0067">ATP-binding</keyword>
<evidence type="ECO:0000256" key="5">
    <source>
        <dbReference type="ARBA" id="ARBA00022801"/>
    </source>
</evidence>
<dbReference type="PROSITE" id="PS51192">
    <property type="entry name" value="HELICASE_ATP_BIND_1"/>
    <property type="match status" value="1"/>
</dbReference>
<evidence type="ECO:0000256" key="2">
    <source>
        <dbReference type="ARBA" id="ARBA00017846"/>
    </source>
</evidence>
<dbReference type="PANTHER" id="PTHR47964:SF1">
    <property type="entry name" value="ATP-DEPENDENT DNA HELICASE HOMOLOG RECG, CHLOROPLASTIC"/>
    <property type="match status" value="1"/>
</dbReference>
<dbReference type="KEGG" id="dru:Desru_1711"/>
<dbReference type="Gene3D" id="2.40.50.140">
    <property type="entry name" value="Nucleic acid-binding proteins"/>
    <property type="match status" value="1"/>
</dbReference>
<dbReference type="InterPro" id="IPR012340">
    <property type="entry name" value="NA-bd_OB-fold"/>
</dbReference>
<dbReference type="CDD" id="cd04488">
    <property type="entry name" value="RecG_wedge_OBF"/>
    <property type="match status" value="1"/>
</dbReference>
<dbReference type="STRING" id="696281.Desru_1711"/>
<dbReference type="GO" id="GO:0006281">
    <property type="term" value="P:DNA repair"/>
    <property type="evidence" value="ECO:0007669"/>
    <property type="project" value="UniProtKB-UniRule"/>
</dbReference>
<evidence type="ECO:0000256" key="3">
    <source>
        <dbReference type="ARBA" id="ARBA00022741"/>
    </source>
</evidence>
<dbReference type="Pfam" id="PF00270">
    <property type="entry name" value="DEAD"/>
    <property type="match status" value="1"/>
</dbReference>
<evidence type="ECO:0000256" key="4">
    <source>
        <dbReference type="ARBA" id="ARBA00022763"/>
    </source>
</evidence>
<dbReference type="SUPFAM" id="SSF52540">
    <property type="entry name" value="P-loop containing nucleoside triphosphate hydrolases"/>
    <property type="match status" value="2"/>
</dbReference>
<evidence type="ECO:0000256" key="6">
    <source>
        <dbReference type="ARBA" id="ARBA00022806"/>
    </source>
</evidence>
<keyword evidence="10 15" id="KW-0234">DNA repair</keyword>
<keyword evidence="8" id="KW-0238">DNA-binding</keyword>
<dbReference type="InterPro" id="IPR001650">
    <property type="entry name" value="Helicase_C-like"/>
</dbReference>
<accession>F6DSY1</accession>
<dbReference type="GO" id="GO:0043138">
    <property type="term" value="F:3'-5' DNA helicase activity"/>
    <property type="evidence" value="ECO:0007669"/>
    <property type="project" value="UniProtKB-EC"/>
</dbReference>
<evidence type="ECO:0000256" key="15">
    <source>
        <dbReference type="RuleBase" id="RU363016"/>
    </source>
</evidence>
<dbReference type="Gene3D" id="3.40.50.300">
    <property type="entry name" value="P-loop containing nucleotide triphosphate hydrolases"/>
    <property type="match status" value="2"/>
</dbReference>
<dbReference type="InterPro" id="IPR014001">
    <property type="entry name" value="Helicase_ATP-bd"/>
</dbReference>
<comment type="similarity">
    <text evidence="1 15">Belongs to the helicase family. RecG subfamily.</text>
</comment>
<evidence type="ECO:0000256" key="13">
    <source>
        <dbReference type="ARBA" id="ARBA00034808"/>
    </source>
</evidence>
<dbReference type="EC" id="5.6.2.4" evidence="13 15"/>
<keyword evidence="4 15" id="KW-0227">DNA damage</keyword>
<reference evidence="18 19" key="2">
    <citation type="journal article" date="2012" name="Stand. Genomic Sci.">
        <title>Complete genome sequence of the sulfate-reducing firmicute Desulfotomaculum ruminis type strain (DL(T)).</title>
        <authorList>
            <person name="Spring S."/>
            <person name="Visser M."/>
            <person name="Lu M."/>
            <person name="Copeland A."/>
            <person name="Lapidus A."/>
            <person name="Lucas S."/>
            <person name="Cheng J.F."/>
            <person name="Han C."/>
            <person name="Tapia R."/>
            <person name="Goodwin L.A."/>
            <person name="Pitluck S."/>
            <person name="Ivanova N."/>
            <person name="Land M."/>
            <person name="Hauser L."/>
            <person name="Larimer F."/>
            <person name="Rohde M."/>
            <person name="Goker M."/>
            <person name="Detter J.C."/>
            <person name="Kyrpides N.C."/>
            <person name="Woyke T."/>
            <person name="Schaap P.J."/>
            <person name="Plugge C.M."/>
            <person name="Muyzer G."/>
            <person name="Kuever J."/>
            <person name="Pereira I.A."/>
            <person name="Parshina S.N."/>
            <person name="Bernier-Latmani R."/>
            <person name="Stams A.J."/>
            <person name="Klenk H.P."/>
        </authorList>
    </citation>
    <scope>NUCLEOTIDE SEQUENCE [LARGE SCALE GENOMIC DNA]</scope>
    <source>
        <strain evidence="19">ATCC 23193 / DSM 2154 / NCIB 8452 / DL</strain>
    </source>
</reference>
<dbReference type="NCBIfam" id="NF008168">
    <property type="entry name" value="PRK10917.2-2"/>
    <property type="match status" value="1"/>
</dbReference>
<evidence type="ECO:0000256" key="10">
    <source>
        <dbReference type="ARBA" id="ARBA00023204"/>
    </source>
</evidence>
<feature type="domain" description="Helicase C-terminal" evidence="17">
    <location>
        <begin position="459"/>
        <end position="616"/>
    </location>
</feature>
<dbReference type="NCBIfam" id="NF008165">
    <property type="entry name" value="PRK10917.1-3"/>
    <property type="match status" value="1"/>
</dbReference>
<keyword evidence="19" id="KW-1185">Reference proteome</keyword>
<keyword evidence="6 15" id="KW-0347">Helicase</keyword>
<comment type="function">
    <text evidence="15">Plays a critical role in recombination and DNA repair. Helps process Holliday junction intermediates to mature products by catalyzing branch migration. Has replication fork regression activity, unwinds stalled or blocked replication forks to make a HJ that can be resolved. Has a DNA unwinding activity characteristic of a DNA helicase with 3'-5' polarity.</text>
</comment>
<dbReference type="Pfam" id="PF19833">
    <property type="entry name" value="RecG_dom3_C"/>
    <property type="match status" value="1"/>
</dbReference>
<evidence type="ECO:0000256" key="1">
    <source>
        <dbReference type="ARBA" id="ARBA00007504"/>
    </source>
</evidence>
<dbReference type="NCBIfam" id="TIGR00643">
    <property type="entry name" value="recG"/>
    <property type="match status" value="1"/>
</dbReference>
<dbReference type="GO" id="GO:0016887">
    <property type="term" value="F:ATP hydrolysis activity"/>
    <property type="evidence" value="ECO:0007669"/>
    <property type="project" value="RHEA"/>
</dbReference>
<evidence type="ECO:0000259" key="17">
    <source>
        <dbReference type="PROSITE" id="PS51194"/>
    </source>
</evidence>
<evidence type="ECO:0000256" key="14">
    <source>
        <dbReference type="ARBA" id="ARBA00048988"/>
    </source>
</evidence>
<evidence type="ECO:0000256" key="9">
    <source>
        <dbReference type="ARBA" id="ARBA00023172"/>
    </source>
</evidence>
<dbReference type="eggNOG" id="COG1200">
    <property type="taxonomic scope" value="Bacteria"/>
</dbReference>
<organism evidence="18 19">
    <name type="scientific">Desulforamulus ruminis (strain ATCC 23193 / DSM 2154 / NCIMB 8452 / DL)</name>
    <name type="common">Desulfotomaculum ruminis</name>
    <dbReference type="NCBI Taxonomy" id="696281"/>
    <lineage>
        <taxon>Bacteria</taxon>
        <taxon>Bacillati</taxon>
        <taxon>Bacillota</taxon>
        <taxon>Clostridia</taxon>
        <taxon>Eubacteriales</taxon>
        <taxon>Peptococcaceae</taxon>
        <taxon>Desulforamulus</taxon>
    </lineage>
</organism>
<name>F6DSY1_DESRL</name>
<dbReference type="InterPro" id="IPR027417">
    <property type="entry name" value="P-loop_NTPase"/>
</dbReference>
<evidence type="ECO:0000256" key="12">
    <source>
        <dbReference type="ARBA" id="ARBA00034617"/>
    </source>
</evidence>
<dbReference type="SMART" id="SM00490">
    <property type="entry name" value="HELICc"/>
    <property type="match status" value="1"/>
</dbReference>
<keyword evidence="11" id="KW-0413">Isomerase</keyword>
<keyword evidence="5 15" id="KW-0378">Hydrolase</keyword>
<evidence type="ECO:0000256" key="11">
    <source>
        <dbReference type="ARBA" id="ARBA00023235"/>
    </source>
</evidence>
<dbReference type="GO" id="GO:0003677">
    <property type="term" value="F:DNA binding"/>
    <property type="evidence" value="ECO:0007669"/>
    <property type="project" value="UniProtKB-KW"/>
</dbReference>
<comment type="catalytic activity">
    <reaction evidence="12 15">
        <text>Couples ATP hydrolysis with the unwinding of duplex DNA by translocating in the 3'-5' direction.</text>
        <dbReference type="EC" id="5.6.2.4"/>
    </reaction>
</comment>
<dbReference type="Proteomes" id="UP000009234">
    <property type="component" value="Chromosome"/>
</dbReference>
<feature type="domain" description="Helicase ATP-binding" evidence="16">
    <location>
        <begin position="273"/>
        <end position="433"/>
    </location>
</feature>
<dbReference type="Pfam" id="PF17191">
    <property type="entry name" value="RecG_wedge"/>
    <property type="match status" value="1"/>
</dbReference>
<dbReference type="InterPro" id="IPR047112">
    <property type="entry name" value="RecG/Mfd"/>
</dbReference>
<keyword evidence="9 15" id="KW-0233">DNA recombination</keyword>
<evidence type="ECO:0000256" key="7">
    <source>
        <dbReference type="ARBA" id="ARBA00022840"/>
    </source>
</evidence>
<dbReference type="GO" id="GO:0005524">
    <property type="term" value="F:ATP binding"/>
    <property type="evidence" value="ECO:0007669"/>
    <property type="project" value="UniProtKB-KW"/>
</dbReference>
<evidence type="ECO:0000313" key="19">
    <source>
        <dbReference type="Proteomes" id="UP000009234"/>
    </source>
</evidence>
<dbReference type="SMART" id="SM00487">
    <property type="entry name" value="DEXDc"/>
    <property type="match status" value="1"/>
</dbReference>
<reference evidence="19" key="1">
    <citation type="submission" date="2011-05" db="EMBL/GenBank/DDBJ databases">
        <title>Complete sequence of Desulfotomaculum ruminis DSM 2154.</title>
        <authorList>
            <person name="Lucas S."/>
            <person name="Copeland A."/>
            <person name="Lapidus A."/>
            <person name="Cheng J.-F."/>
            <person name="Goodwin L."/>
            <person name="Pitluck S."/>
            <person name="Lu M."/>
            <person name="Detter J.C."/>
            <person name="Han C."/>
            <person name="Tapia R."/>
            <person name="Land M."/>
            <person name="Hauser L."/>
            <person name="Kyrpides N."/>
            <person name="Ivanova N."/>
            <person name="Mikhailova N."/>
            <person name="Pagani I."/>
            <person name="Stams A.J.M."/>
            <person name="Plugge C.M."/>
            <person name="Muyzer G."/>
            <person name="Kuever J."/>
            <person name="Parshina S.N."/>
            <person name="Ivanova A.E."/>
            <person name="Nazina T.N."/>
            <person name="Brambilla E."/>
            <person name="Spring S."/>
            <person name="Klenk H.-P."/>
            <person name="Woyke T."/>
        </authorList>
    </citation>
    <scope>NUCLEOTIDE SEQUENCE [LARGE SCALE GENOMIC DNA]</scope>
    <source>
        <strain evidence="19">ATCC 23193 / DSM 2154 / NCIB 8452 / DL</strain>
    </source>
</reference>
<sequence>MLLQKPVQFLKGVGPQRARQLERIGILSVGDLLYHFPREYQDRSSIRPAHSFAHGDLATVRGTVITGQETKPRRGLTLTKLALEEEAGIFYAVWFNQPYIKKQYPPGKRLLLTGKMDRSFGVPQIQVADHEVLEGDESLHSGRIVPIYPATENISQRFFRSMIKGFLDGVGANLPEFLPDEILDRYHLPCVAEALAEIHFPTSMEACQRARKRFVLEELFLFQLGLCLQKDRTNRQEKSHRYKSRKVVKSFADILPFQLTEAQKRVWQEIERDMEASRPMNRLLQGDVGSGKTAVAALALYKAAASGLQSVLMVPTELLAEQHAASVGKLLEPLGIRVALLTGGSRRGRKQVLEQIAGGEIDVVVGTHALIQGPVQFKQLALVVVDEQHRFGVRQRAALQDKGHRPDILVMTATPIPRTLALTLYGELEASVIDELPPGRQPVKTYHLSLSQAGKAVGLIRQQAVEGRQSYVVCPLVEESEKIDTQAAIELHERLKRALSTCSVGLLHGKMKPAEKEAVMGEFRSGSLDILVSTTVIEVGVDVPNATVMVIWDAQRFGLSQLHQLRGRVGRGKHLSYCILVADPSTREARERMAAMCRTQNGFILAEEDLKLRGPGEFFGTRQSGLPDFKIASLIKDQREIEQARAEARQLLKDDPDLRLPQHRELLNQFALRFPEFVKYSEIS</sequence>
<keyword evidence="3 15" id="KW-0547">Nucleotide-binding</keyword>
<dbReference type="HOGENOM" id="CLU_005122_7_1_9"/>
<dbReference type="SUPFAM" id="SSF50249">
    <property type="entry name" value="Nucleic acid-binding proteins"/>
    <property type="match status" value="1"/>
</dbReference>
<dbReference type="InterPro" id="IPR045562">
    <property type="entry name" value="RecG_dom3_C"/>
</dbReference>
<gene>
    <name evidence="18" type="ordered locus">Desru_1711</name>
</gene>
<proteinExistence type="inferred from homology"/>
<dbReference type="PANTHER" id="PTHR47964">
    <property type="entry name" value="ATP-DEPENDENT DNA HELICASE HOMOLOG RECG, CHLOROPLASTIC"/>
    <property type="match status" value="1"/>
</dbReference>
<dbReference type="AlphaFoldDB" id="F6DSY1"/>
<dbReference type="EMBL" id="CP002780">
    <property type="protein sequence ID" value="AEG59975.1"/>
    <property type="molecule type" value="Genomic_DNA"/>
</dbReference>
<dbReference type="InterPro" id="IPR011545">
    <property type="entry name" value="DEAD/DEAH_box_helicase_dom"/>
</dbReference>
<dbReference type="InterPro" id="IPR004609">
    <property type="entry name" value="ATP-dep_DNA_helicase_RecG"/>
</dbReference>
<dbReference type="PROSITE" id="PS51194">
    <property type="entry name" value="HELICASE_CTER"/>
    <property type="match status" value="1"/>
</dbReference>